<keyword evidence="3" id="KW-0732">Signal</keyword>
<evidence type="ECO:0000259" key="4">
    <source>
        <dbReference type="Pfam" id="PF00263"/>
    </source>
</evidence>
<dbReference type="PRINTS" id="PR00811">
    <property type="entry name" value="BCTERIALGSPD"/>
</dbReference>
<feature type="domain" description="Type II/III secretion system secretin-like" evidence="4">
    <location>
        <begin position="297"/>
        <end position="464"/>
    </location>
</feature>
<sequence>MIRVSALLFCAVVAAPAAWGQQPMPRAQGAPQLAPRPSAGTQIPPAASPEAARGGAATRLTLVAGTGRLLPLPGPALTVLAADPRIARVQPASPTSLFVMGVGAGRTTIIATAEDGSPVAEYDVTVLAGAPAAPPPGLPAAEGAAAAPGSSPAAIESMIRRLVPGAAEARVAAAGPRLLVLSGQVASAADAQRAEAMARAMAGADREVANRLVLLGSIQVNVRVRVAEISRQVSRELGFNWQALANTGGNFLIGLRSGAVGAVAGALTGAAAAGSVPQRYGLSYNSSRFDINAVIDALAEDQLITILAEPNLTAQSGEVASFLAGGEFPVPVAASSTSNAITIEFKPFGISLAFVPTVLSPDRLNLRIRPEVSELTENGAISLPLSTGVVRIPALNVRRAETTVELGSGQSFAIAGLLSSGSTTANSGLNGLTDIPVLGALFRSDRFRRNETELVIIVTPYLVRPVSDPGALVLPTDGIRPATDLDRILYRRQIARGLPTPLGRSALDAGFILE</sequence>
<dbReference type="InterPro" id="IPR001775">
    <property type="entry name" value="GspD/PilQ"/>
</dbReference>
<evidence type="ECO:0000256" key="3">
    <source>
        <dbReference type="SAM" id="SignalP"/>
    </source>
</evidence>
<comment type="caution">
    <text evidence="6">The sequence shown here is derived from an EMBL/GenBank/DDBJ whole genome shotgun (WGS) entry which is preliminary data.</text>
</comment>
<feature type="region of interest" description="Disordered" evidence="2">
    <location>
        <begin position="22"/>
        <end position="54"/>
    </location>
</feature>
<dbReference type="InterPro" id="IPR050810">
    <property type="entry name" value="Bact_Secretion_Sys_Channel"/>
</dbReference>
<evidence type="ECO:0000313" key="6">
    <source>
        <dbReference type="EMBL" id="MFC0387100.1"/>
    </source>
</evidence>
<dbReference type="Pfam" id="PF13629">
    <property type="entry name" value="T2SS-T3SS_pil_N"/>
    <property type="match status" value="1"/>
</dbReference>
<dbReference type="RefSeq" id="WP_377052223.1">
    <property type="nucleotide sequence ID" value="NZ_JBHLVZ010000044.1"/>
</dbReference>
<feature type="domain" description="Pilus formation protein N-terminal" evidence="5">
    <location>
        <begin position="57"/>
        <end position="126"/>
    </location>
</feature>
<dbReference type="PANTHER" id="PTHR30332:SF17">
    <property type="entry name" value="TYPE IV PILIATION SYSTEM PROTEIN DR_0774-RELATED"/>
    <property type="match status" value="1"/>
</dbReference>
<feature type="chain" id="PRO_5045494736" evidence="3">
    <location>
        <begin position="21"/>
        <end position="514"/>
    </location>
</feature>
<name>A0ABV6IWN5_9PROT</name>
<comment type="similarity">
    <text evidence="1">Belongs to the bacterial secretin family.</text>
</comment>
<dbReference type="PANTHER" id="PTHR30332">
    <property type="entry name" value="PROBABLE GENERAL SECRETION PATHWAY PROTEIN D"/>
    <property type="match status" value="1"/>
</dbReference>
<dbReference type="Pfam" id="PF00263">
    <property type="entry name" value="Secretin"/>
    <property type="match status" value="1"/>
</dbReference>
<evidence type="ECO:0000256" key="1">
    <source>
        <dbReference type="RuleBase" id="RU004003"/>
    </source>
</evidence>
<organism evidence="6 7">
    <name type="scientific">Muricoccus vinaceus</name>
    <dbReference type="NCBI Taxonomy" id="424704"/>
    <lineage>
        <taxon>Bacteria</taxon>
        <taxon>Pseudomonadati</taxon>
        <taxon>Pseudomonadota</taxon>
        <taxon>Alphaproteobacteria</taxon>
        <taxon>Acetobacterales</taxon>
        <taxon>Roseomonadaceae</taxon>
        <taxon>Muricoccus</taxon>
    </lineage>
</organism>
<accession>A0ABV6IWN5</accession>
<dbReference type="InterPro" id="IPR004846">
    <property type="entry name" value="T2SS/T3SS_dom"/>
</dbReference>
<reference evidence="6 7" key="1">
    <citation type="submission" date="2024-09" db="EMBL/GenBank/DDBJ databases">
        <authorList>
            <person name="Sun Q."/>
            <person name="Mori K."/>
        </authorList>
    </citation>
    <scope>NUCLEOTIDE SEQUENCE [LARGE SCALE GENOMIC DNA]</scope>
    <source>
        <strain evidence="6 7">CCM 7468</strain>
    </source>
</reference>
<dbReference type="InterPro" id="IPR032789">
    <property type="entry name" value="T2SS-T3SS_pil_N"/>
</dbReference>
<evidence type="ECO:0000256" key="2">
    <source>
        <dbReference type="SAM" id="MobiDB-lite"/>
    </source>
</evidence>
<gene>
    <name evidence="6" type="ORF">ACFFIC_16295</name>
</gene>
<protein>
    <submittedName>
        <fullName evidence="6">Type II and III secretion system protein family protein</fullName>
    </submittedName>
</protein>
<feature type="compositionally biased region" description="Low complexity" evidence="2">
    <location>
        <begin position="44"/>
        <end position="54"/>
    </location>
</feature>
<dbReference type="EMBL" id="JBHLVZ010000044">
    <property type="protein sequence ID" value="MFC0387100.1"/>
    <property type="molecule type" value="Genomic_DNA"/>
</dbReference>
<dbReference type="Proteomes" id="UP001589789">
    <property type="component" value="Unassembled WGS sequence"/>
</dbReference>
<feature type="signal peptide" evidence="3">
    <location>
        <begin position="1"/>
        <end position="20"/>
    </location>
</feature>
<keyword evidence="7" id="KW-1185">Reference proteome</keyword>
<proteinExistence type="inferred from homology"/>
<evidence type="ECO:0000259" key="5">
    <source>
        <dbReference type="Pfam" id="PF13629"/>
    </source>
</evidence>
<evidence type="ECO:0000313" key="7">
    <source>
        <dbReference type="Proteomes" id="UP001589789"/>
    </source>
</evidence>